<dbReference type="VEuPathDB" id="FungiDB:PGTG_10617"/>
<gene>
    <name evidence="3" type="ORF">PGTG_10617</name>
</gene>
<protein>
    <submittedName>
        <fullName evidence="3">Uncharacterized protein</fullName>
    </submittedName>
</protein>
<keyword evidence="4" id="KW-1185">Reference proteome</keyword>
<dbReference type="OrthoDB" id="10395045at2759"/>
<dbReference type="GeneID" id="10545500"/>
<dbReference type="HOGENOM" id="CLU_1496951_0_0_1"/>
<dbReference type="RefSeq" id="XP_003328658.2">
    <property type="nucleotide sequence ID" value="XM_003328610.2"/>
</dbReference>
<evidence type="ECO:0000256" key="2">
    <source>
        <dbReference type="SAM" id="Phobius"/>
    </source>
</evidence>
<reference key="1">
    <citation type="submission" date="2007-01" db="EMBL/GenBank/DDBJ databases">
        <title>The Genome Sequence of Puccinia graminis f. sp. tritici Strain CRL 75-36-700-3.</title>
        <authorList>
            <consortium name="The Broad Institute Genome Sequencing Platform"/>
            <person name="Birren B."/>
            <person name="Lander E."/>
            <person name="Galagan J."/>
            <person name="Nusbaum C."/>
            <person name="Devon K."/>
            <person name="Cuomo C."/>
            <person name="Jaffe D."/>
            <person name="Butler J."/>
            <person name="Alvarez P."/>
            <person name="Gnerre S."/>
            <person name="Grabherr M."/>
            <person name="Mauceli E."/>
            <person name="Brockman W."/>
            <person name="Young S."/>
            <person name="LaButti K."/>
            <person name="Sykes S."/>
            <person name="DeCaprio D."/>
            <person name="Crawford M."/>
            <person name="Koehrsen M."/>
            <person name="Engels R."/>
            <person name="Montgomery P."/>
            <person name="Pearson M."/>
            <person name="Howarth C."/>
            <person name="Larson L."/>
            <person name="White J."/>
            <person name="Zeng Q."/>
            <person name="Kodira C."/>
            <person name="Yandava C."/>
            <person name="Alvarado L."/>
            <person name="O'Leary S."/>
            <person name="Szabo L."/>
            <person name="Dean R."/>
            <person name="Schein J."/>
        </authorList>
    </citation>
    <scope>NUCLEOTIDE SEQUENCE</scope>
    <source>
        <strain>CRL 75-36-700-3</strain>
    </source>
</reference>
<name>E3KIW4_PUCGT</name>
<proteinExistence type="predicted"/>
<organism evidence="3 4">
    <name type="scientific">Puccinia graminis f. sp. tritici (strain CRL 75-36-700-3 / race SCCL)</name>
    <name type="common">Black stem rust fungus</name>
    <dbReference type="NCBI Taxonomy" id="418459"/>
    <lineage>
        <taxon>Eukaryota</taxon>
        <taxon>Fungi</taxon>
        <taxon>Dikarya</taxon>
        <taxon>Basidiomycota</taxon>
        <taxon>Pucciniomycotina</taxon>
        <taxon>Pucciniomycetes</taxon>
        <taxon>Pucciniales</taxon>
        <taxon>Pucciniaceae</taxon>
        <taxon>Puccinia</taxon>
    </lineage>
</organism>
<reference evidence="4" key="2">
    <citation type="journal article" date="2011" name="Proc. Natl. Acad. Sci. U.S.A.">
        <title>Obligate biotrophy features unraveled by the genomic analysis of rust fungi.</title>
        <authorList>
            <person name="Duplessis S."/>
            <person name="Cuomo C.A."/>
            <person name="Lin Y.-C."/>
            <person name="Aerts A."/>
            <person name="Tisserant E."/>
            <person name="Veneault-Fourrey C."/>
            <person name="Joly D.L."/>
            <person name="Hacquard S."/>
            <person name="Amselem J."/>
            <person name="Cantarel B.L."/>
            <person name="Chiu R."/>
            <person name="Coutinho P.M."/>
            <person name="Feau N."/>
            <person name="Field M."/>
            <person name="Frey P."/>
            <person name="Gelhaye E."/>
            <person name="Goldberg J."/>
            <person name="Grabherr M.G."/>
            <person name="Kodira C.D."/>
            <person name="Kohler A."/>
            <person name="Kuees U."/>
            <person name="Lindquist E.A."/>
            <person name="Lucas S.M."/>
            <person name="Mago R."/>
            <person name="Mauceli E."/>
            <person name="Morin E."/>
            <person name="Murat C."/>
            <person name="Pangilinan J.L."/>
            <person name="Park R."/>
            <person name="Pearson M."/>
            <person name="Quesneville H."/>
            <person name="Rouhier N."/>
            <person name="Sakthikumar S."/>
            <person name="Salamov A.A."/>
            <person name="Schmutz J."/>
            <person name="Selles B."/>
            <person name="Shapiro H."/>
            <person name="Tanguay P."/>
            <person name="Tuskan G.A."/>
            <person name="Henrissat B."/>
            <person name="Van de Peer Y."/>
            <person name="Rouze P."/>
            <person name="Ellis J.G."/>
            <person name="Dodds P.N."/>
            <person name="Schein J.E."/>
            <person name="Zhong S."/>
            <person name="Hamelin R.C."/>
            <person name="Grigoriev I.V."/>
            <person name="Szabo L.J."/>
            <person name="Martin F."/>
        </authorList>
    </citation>
    <scope>NUCLEOTIDE SEQUENCE [LARGE SCALE GENOMIC DNA]</scope>
    <source>
        <strain evidence="4">CRL 75-36-700-3 / race SCCL</strain>
    </source>
</reference>
<dbReference type="Proteomes" id="UP000008783">
    <property type="component" value="Unassembled WGS sequence"/>
</dbReference>
<sequence>MTSKPQLRISVLDLSKNPAKPASRRWLSLLLVFGAPIILLLASLNLYQHTLLGPHVSEHRTARIFQSRAQPLFNDGSKFLPKDWKALEYGDRSNRIFKRSPQRPGTGLDKTPPVKLPAGGRGPPKPLVAPKGAAVPKVPKPPNNVATITIEQEDDDDDEVVLVEEDDEEEELLVEGCKHH</sequence>
<feature type="region of interest" description="Disordered" evidence="1">
    <location>
        <begin position="95"/>
        <end position="144"/>
    </location>
</feature>
<dbReference type="InParanoid" id="E3KIW4"/>
<feature type="compositionally biased region" description="Low complexity" evidence="1">
    <location>
        <begin position="128"/>
        <end position="137"/>
    </location>
</feature>
<keyword evidence="2" id="KW-0812">Transmembrane</keyword>
<accession>E3KIW4</accession>
<evidence type="ECO:0000256" key="1">
    <source>
        <dbReference type="SAM" id="MobiDB-lite"/>
    </source>
</evidence>
<evidence type="ECO:0000313" key="3">
    <source>
        <dbReference type="EMBL" id="EFP84239.2"/>
    </source>
</evidence>
<dbReference type="EMBL" id="DS178289">
    <property type="protein sequence ID" value="EFP84239.2"/>
    <property type="molecule type" value="Genomic_DNA"/>
</dbReference>
<keyword evidence="2" id="KW-0472">Membrane</keyword>
<feature type="transmembrane region" description="Helical" evidence="2">
    <location>
        <begin position="26"/>
        <end position="47"/>
    </location>
</feature>
<dbReference type="KEGG" id="pgr:PGTG_10617"/>
<keyword evidence="2" id="KW-1133">Transmembrane helix</keyword>
<dbReference type="AlphaFoldDB" id="E3KIW4"/>
<dbReference type="STRING" id="418459.E3KIW4"/>
<evidence type="ECO:0000313" key="4">
    <source>
        <dbReference type="Proteomes" id="UP000008783"/>
    </source>
</evidence>